<organism evidence="2 3">
    <name type="scientific">Leifsonia kafniensis</name>
    <dbReference type="NCBI Taxonomy" id="475957"/>
    <lineage>
        <taxon>Bacteria</taxon>
        <taxon>Bacillati</taxon>
        <taxon>Actinomycetota</taxon>
        <taxon>Actinomycetes</taxon>
        <taxon>Micrococcales</taxon>
        <taxon>Microbacteriaceae</taxon>
        <taxon>Leifsonia</taxon>
    </lineage>
</organism>
<reference evidence="3" key="1">
    <citation type="journal article" date="2019" name="Int. J. Syst. Evol. Microbiol.">
        <title>The Global Catalogue of Microorganisms (GCM) 10K type strain sequencing project: providing services to taxonomists for standard genome sequencing and annotation.</title>
        <authorList>
            <consortium name="The Broad Institute Genomics Platform"/>
            <consortium name="The Broad Institute Genome Sequencing Center for Infectious Disease"/>
            <person name="Wu L."/>
            <person name="Ma J."/>
        </authorList>
    </citation>
    <scope>NUCLEOTIDE SEQUENCE [LARGE SCALE GENOMIC DNA]</scope>
    <source>
        <strain evidence="3">JCM 17021</strain>
    </source>
</reference>
<keyword evidence="3" id="KW-1185">Reference proteome</keyword>
<name>A0ABP7L757_9MICO</name>
<gene>
    <name evidence="2" type="ORF">GCM10022381_41320</name>
</gene>
<dbReference type="InterPro" id="IPR023393">
    <property type="entry name" value="START-like_dom_sf"/>
</dbReference>
<evidence type="ECO:0000256" key="1">
    <source>
        <dbReference type="SAM" id="MobiDB-lite"/>
    </source>
</evidence>
<accession>A0ABP7L757</accession>
<dbReference type="EMBL" id="BAABCN010000018">
    <property type="protein sequence ID" value="GAA3895510.1"/>
    <property type="molecule type" value="Genomic_DNA"/>
</dbReference>
<evidence type="ECO:0008006" key="4">
    <source>
        <dbReference type="Google" id="ProtNLM"/>
    </source>
</evidence>
<feature type="region of interest" description="Disordered" evidence="1">
    <location>
        <begin position="170"/>
        <end position="198"/>
    </location>
</feature>
<dbReference type="Proteomes" id="UP001501803">
    <property type="component" value="Unassembled WGS sequence"/>
</dbReference>
<dbReference type="Gene3D" id="3.30.530.20">
    <property type="match status" value="1"/>
</dbReference>
<proteinExistence type="predicted"/>
<comment type="caution">
    <text evidence="2">The sequence shown here is derived from an EMBL/GenBank/DDBJ whole genome shotgun (WGS) entry which is preliminary data.</text>
</comment>
<evidence type="ECO:0000313" key="3">
    <source>
        <dbReference type="Proteomes" id="UP001501803"/>
    </source>
</evidence>
<evidence type="ECO:0000313" key="2">
    <source>
        <dbReference type="EMBL" id="GAA3895510.1"/>
    </source>
</evidence>
<sequence>MRVLLKEILDCDPDAAWRALRSPAVLQEVSSPLMALHSEEATGFPTIWAAGAHPVGLHALGLIPFGQQRIDLAVSTRQHGSVRILRDTGRGVSGPLAILTRWDHTMAISADPAGSGKTLYRDQLIFEAGPATLALWPSFWAFWQWRMRQLKRLAPSWRLDLGVDDPDFVSGSPVPGSGVDGVSPTFSAPDTGDSPLPS</sequence>
<dbReference type="RefSeq" id="WP_345069816.1">
    <property type="nucleotide sequence ID" value="NZ_BAABCN010000018.1"/>
</dbReference>
<protein>
    <recommendedName>
        <fullName evidence="4">SRPBCC family protein</fullName>
    </recommendedName>
</protein>
<feature type="compositionally biased region" description="Low complexity" evidence="1">
    <location>
        <begin position="170"/>
        <end position="184"/>
    </location>
</feature>